<dbReference type="RefSeq" id="WP_147167700.1">
    <property type="nucleotide sequence ID" value="NZ_VOOR01000021.1"/>
</dbReference>
<accession>A0A5C6RMV6</accession>
<sequence length="194" mass="21558">MQYLIFFVHFLHAVAGLHAPAENKQLIILPGSTLLLEGETNVKGFQCGCEGQFPPLPYQVSIEENQALYFSRTRLPIPVRALDCGNRLMNRDLYEALGAPRYPYITITPLEARLLPAKDGWKAVSSLVKISIGGVEKVVQLHALAKQEGQRLWQIKACHDLDMEDFGIQPPAPMGGLIKVDEQITITLDLLIKA</sequence>
<reference evidence="1 2" key="1">
    <citation type="submission" date="2019-08" db="EMBL/GenBank/DDBJ databases">
        <title>Genome of Phaeodactylibacter luteus.</title>
        <authorList>
            <person name="Bowman J.P."/>
        </authorList>
    </citation>
    <scope>NUCLEOTIDE SEQUENCE [LARGE SCALE GENOMIC DNA]</scope>
    <source>
        <strain evidence="1 2">KCTC 42180</strain>
    </source>
</reference>
<dbReference type="SUPFAM" id="SSF101874">
    <property type="entry name" value="YceI-like"/>
    <property type="match status" value="1"/>
</dbReference>
<evidence type="ECO:0000313" key="2">
    <source>
        <dbReference type="Proteomes" id="UP000321580"/>
    </source>
</evidence>
<evidence type="ECO:0000313" key="1">
    <source>
        <dbReference type="EMBL" id="TXB62980.1"/>
    </source>
</evidence>
<dbReference type="InterPro" id="IPR036761">
    <property type="entry name" value="TTHA0802/YceI-like_sf"/>
</dbReference>
<organism evidence="1 2">
    <name type="scientific">Phaeodactylibacter luteus</name>
    <dbReference type="NCBI Taxonomy" id="1564516"/>
    <lineage>
        <taxon>Bacteria</taxon>
        <taxon>Pseudomonadati</taxon>
        <taxon>Bacteroidota</taxon>
        <taxon>Saprospiria</taxon>
        <taxon>Saprospirales</taxon>
        <taxon>Haliscomenobacteraceae</taxon>
        <taxon>Phaeodactylibacter</taxon>
    </lineage>
</organism>
<dbReference type="Gene3D" id="2.40.128.110">
    <property type="entry name" value="Lipid/polyisoprenoid-binding, YceI-like"/>
    <property type="match status" value="1"/>
</dbReference>
<dbReference type="EMBL" id="VOOR01000021">
    <property type="protein sequence ID" value="TXB62980.1"/>
    <property type="molecule type" value="Genomic_DNA"/>
</dbReference>
<dbReference type="AlphaFoldDB" id="A0A5C6RMV6"/>
<gene>
    <name evidence="1" type="ORF">FRY97_11610</name>
</gene>
<keyword evidence="2" id="KW-1185">Reference proteome</keyword>
<proteinExistence type="predicted"/>
<comment type="caution">
    <text evidence="1">The sequence shown here is derived from an EMBL/GenBank/DDBJ whole genome shotgun (WGS) entry which is preliminary data.</text>
</comment>
<name>A0A5C6RMV6_9BACT</name>
<protein>
    <submittedName>
        <fullName evidence="1">YceI family protein</fullName>
    </submittedName>
</protein>
<dbReference type="OrthoDB" id="9794147at2"/>
<dbReference type="Proteomes" id="UP000321580">
    <property type="component" value="Unassembled WGS sequence"/>
</dbReference>